<dbReference type="Pfam" id="PF06432">
    <property type="entry name" value="GPI2"/>
    <property type="match status" value="2"/>
</dbReference>
<evidence type="ECO:0000256" key="2">
    <source>
        <dbReference type="ARBA" id="ARBA00004687"/>
    </source>
</evidence>
<keyword evidence="7 8" id="KW-0472">Membrane</keyword>
<dbReference type="GO" id="GO:0000506">
    <property type="term" value="C:glycosylphosphatidylinositol-N-acetylglucosaminyltransferase (GPI-GnT) complex"/>
    <property type="evidence" value="ECO:0007669"/>
    <property type="project" value="TreeGrafter"/>
</dbReference>
<dbReference type="InterPro" id="IPR009450">
    <property type="entry name" value="Plno_GlcNAc_GPI2"/>
</dbReference>
<dbReference type="AlphaFoldDB" id="W4IHA2"/>
<feature type="transmembrane region" description="Helical" evidence="8">
    <location>
        <begin position="7"/>
        <end position="24"/>
    </location>
</feature>
<feature type="transmembrane region" description="Helical" evidence="8">
    <location>
        <begin position="345"/>
        <end position="363"/>
    </location>
</feature>
<dbReference type="EMBL" id="KI926045">
    <property type="protein sequence ID" value="ETW43046.1"/>
    <property type="molecule type" value="Genomic_DNA"/>
</dbReference>
<organism evidence="9 10">
    <name type="scientific">Plasmodium falciparum NF135/5.C10</name>
    <dbReference type="NCBI Taxonomy" id="1036726"/>
    <lineage>
        <taxon>Eukaryota</taxon>
        <taxon>Sar</taxon>
        <taxon>Alveolata</taxon>
        <taxon>Apicomplexa</taxon>
        <taxon>Aconoidasida</taxon>
        <taxon>Haemosporida</taxon>
        <taxon>Plasmodiidae</taxon>
        <taxon>Plasmodium</taxon>
        <taxon>Plasmodium (Laverania)</taxon>
    </lineage>
</organism>
<feature type="transmembrane region" description="Helical" evidence="8">
    <location>
        <begin position="265"/>
        <end position="285"/>
    </location>
</feature>
<proteinExistence type="inferred from homology"/>
<dbReference type="GO" id="GO:0006506">
    <property type="term" value="P:GPI anchor biosynthetic process"/>
    <property type="evidence" value="ECO:0007669"/>
    <property type="project" value="UniProtKB-UniPathway"/>
</dbReference>
<evidence type="ECO:0000256" key="6">
    <source>
        <dbReference type="ARBA" id="ARBA00022989"/>
    </source>
</evidence>
<keyword evidence="4" id="KW-0337">GPI-anchor biosynthesis</keyword>
<evidence type="ECO:0000256" key="7">
    <source>
        <dbReference type="ARBA" id="ARBA00023136"/>
    </source>
</evidence>
<feature type="transmembrane region" description="Helical" evidence="8">
    <location>
        <begin position="319"/>
        <end position="339"/>
    </location>
</feature>
<comment type="pathway">
    <text evidence="2">Glycolipid biosynthesis; glycosylphosphatidylinositol-anchor biosynthesis.</text>
</comment>
<evidence type="ECO:0000313" key="9">
    <source>
        <dbReference type="EMBL" id="ETW43046.1"/>
    </source>
</evidence>
<protein>
    <recommendedName>
        <fullName evidence="11">Phosphatidylinositol N-acetylglucosaminyltransferase</fullName>
    </recommendedName>
</protein>
<comment type="similarity">
    <text evidence="3">Belongs to the PIGC family.</text>
</comment>
<evidence type="ECO:0000256" key="1">
    <source>
        <dbReference type="ARBA" id="ARBA00004141"/>
    </source>
</evidence>
<evidence type="ECO:0000256" key="3">
    <source>
        <dbReference type="ARBA" id="ARBA00008321"/>
    </source>
</evidence>
<dbReference type="OrthoDB" id="417678at2759"/>
<feature type="transmembrane region" description="Helical" evidence="8">
    <location>
        <begin position="30"/>
        <end position="47"/>
    </location>
</feature>
<reference evidence="9 10" key="1">
    <citation type="submission" date="2013-02" db="EMBL/GenBank/DDBJ databases">
        <title>The Genome Annotation of Plasmodium falciparum NF135/5.C10.</title>
        <authorList>
            <consortium name="The Broad Institute Genome Sequencing Platform"/>
            <consortium name="The Broad Institute Genome Sequencing Center for Infectious Disease"/>
            <person name="Neafsey D."/>
            <person name="Hoffman S."/>
            <person name="Volkman S."/>
            <person name="Rosenthal P."/>
            <person name="Walker B."/>
            <person name="Young S.K."/>
            <person name="Zeng Q."/>
            <person name="Gargeya S."/>
            <person name="Fitzgerald M."/>
            <person name="Haas B."/>
            <person name="Abouelleil A."/>
            <person name="Allen A.W."/>
            <person name="Alvarado L."/>
            <person name="Arachchi H.M."/>
            <person name="Berlin A.M."/>
            <person name="Chapman S.B."/>
            <person name="Gainer-Dewar J."/>
            <person name="Goldberg J."/>
            <person name="Griggs A."/>
            <person name="Gujja S."/>
            <person name="Hansen M."/>
            <person name="Howarth C."/>
            <person name="Imamovic A."/>
            <person name="Ireland A."/>
            <person name="Larimer J."/>
            <person name="McCowan C."/>
            <person name="Murphy C."/>
            <person name="Pearson M."/>
            <person name="Poon T.W."/>
            <person name="Priest M."/>
            <person name="Roberts A."/>
            <person name="Saif S."/>
            <person name="Shea T."/>
            <person name="Sisk P."/>
            <person name="Sykes S."/>
            <person name="Wortman J."/>
            <person name="Nusbaum C."/>
            <person name="Birren B."/>
        </authorList>
    </citation>
    <scope>NUCLEOTIDE SEQUENCE [LARGE SCALE GENOMIC DNA]</scope>
    <source>
        <strain evidence="9 10">NF135/5.C10</strain>
    </source>
</reference>
<feature type="transmembrane region" description="Helical" evidence="8">
    <location>
        <begin position="235"/>
        <end position="253"/>
    </location>
</feature>
<comment type="subcellular location">
    <subcellularLocation>
        <location evidence="1">Membrane</location>
        <topology evidence="1">Multi-pass membrane protein</topology>
    </subcellularLocation>
</comment>
<evidence type="ECO:0000256" key="5">
    <source>
        <dbReference type="ARBA" id="ARBA00022692"/>
    </source>
</evidence>
<evidence type="ECO:0000256" key="4">
    <source>
        <dbReference type="ARBA" id="ARBA00022502"/>
    </source>
</evidence>
<reference evidence="9 10" key="2">
    <citation type="submission" date="2013-02" db="EMBL/GenBank/DDBJ databases">
        <title>The Genome Sequence of Plasmodium falciparum NF135/5.C10.</title>
        <authorList>
            <consortium name="The Broad Institute Genome Sequencing Platform"/>
            <consortium name="The Broad Institute Genome Sequencing Center for Infectious Disease"/>
            <person name="Neafsey D."/>
            <person name="Cheeseman I."/>
            <person name="Volkman S."/>
            <person name="Adams J."/>
            <person name="Walker B."/>
            <person name="Young S.K."/>
            <person name="Zeng Q."/>
            <person name="Gargeya S."/>
            <person name="Fitzgerald M."/>
            <person name="Haas B."/>
            <person name="Abouelleil A."/>
            <person name="Alvarado L."/>
            <person name="Arachchi H.M."/>
            <person name="Berlin A.M."/>
            <person name="Chapman S.B."/>
            <person name="Dewar J."/>
            <person name="Goldberg J."/>
            <person name="Griggs A."/>
            <person name="Gujja S."/>
            <person name="Hansen M."/>
            <person name="Howarth C."/>
            <person name="Imamovic A."/>
            <person name="Larimer J."/>
            <person name="McCowan C."/>
            <person name="Murphy C."/>
            <person name="Neiman D."/>
            <person name="Pearson M."/>
            <person name="Priest M."/>
            <person name="Roberts A."/>
            <person name="Saif S."/>
            <person name="Shea T."/>
            <person name="Sisk P."/>
            <person name="Sykes S."/>
            <person name="Wortman J."/>
            <person name="Nusbaum C."/>
            <person name="Birren B."/>
        </authorList>
    </citation>
    <scope>NUCLEOTIDE SEQUENCE [LARGE SCALE GENOMIC DNA]</scope>
    <source>
        <strain evidence="9 10">NF135/5.C10</strain>
    </source>
</reference>
<feature type="transmembrane region" description="Helical" evidence="8">
    <location>
        <begin position="207"/>
        <end position="229"/>
    </location>
</feature>
<feature type="transmembrane region" description="Helical" evidence="8">
    <location>
        <begin position="144"/>
        <end position="165"/>
    </location>
</feature>
<feature type="transmembrane region" description="Helical" evidence="8">
    <location>
        <begin position="291"/>
        <end position="312"/>
    </location>
</feature>
<evidence type="ECO:0008006" key="11">
    <source>
        <dbReference type="Google" id="ProtNLM"/>
    </source>
</evidence>
<dbReference type="Proteomes" id="UP000019114">
    <property type="component" value="Unassembled WGS sequence"/>
</dbReference>
<keyword evidence="6 8" id="KW-1133">Transmembrane helix</keyword>
<evidence type="ECO:0000313" key="10">
    <source>
        <dbReference type="Proteomes" id="UP000019114"/>
    </source>
</evidence>
<sequence length="386" mass="44733">MLCINHQIMIVLFLLISYYCIDKNVITQNFIYAVNIVIIILKEILIYQNHNSLNNSLKNVLDAIIIIGIIWLLSPVLISLTQTHSDNTVYLVSIKSFAVINTSHTCHLYMYVKKRKWKKILYEDQDYADNYVHNIGIKYKYSHVCHSMLCINHQIMIVLFLLISYYCIDKNVITQNFIYAVNIVIIILKEILIYQNHNSLNNSLKNVLDAIIIIGIIWLLSPVLISLTQTHSDNTVYLVSIMLLLIHLMFHKYGFIYEKNENIDIFDATSLSCVVIASVILGSRLASIEQVFSFLFVSSILFFYSPFIFQTIALKNINYYNYVLFPFLFVILSLCIRSISITLFYVNLIGQFFLLFIVPAFFVKKHNLKTKLEGPWDICGVPSSKK</sequence>
<dbReference type="PANTHER" id="PTHR12982">
    <property type="entry name" value="PHOSPHATIDYLINOSITOL GLYCAN, CLASS C"/>
    <property type="match status" value="1"/>
</dbReference>
<keyword evidence="5 8" id="KW-0812">Transmembrane</keyword>
<gene>
    <name evidence="9" type="ORF">PFNF135_02521</name>
</gene>
<dbReference type="PANTHER" id="PTHR12982:SF0">
    <property type="entry name" value="PHOSPHATIDYLINOSITOL N-ACETYLGLUCOSAMINYLTRANSFERASE SUBUNIT C"/>
    <property type="match status" value="1"/>
</dbReference>
<accession>W4IHA2</accession>
<feature type="transmembrane region" description="Helical" evidence="8">
    <location>
        <begin position="90"/>
        <end position="112"/>
    </location>
</feature>
<feature type="transmembrane region" description="Helical" evidence="8">
    <location>
        <begin position="59"/>
        <end position="78"/>
    </location>
</feature>
<evidence type="ECO:0000256" key="8">
    <source>
        <dbReference type="SAM" id="Phobius"/>
    </source>
</evidence>
<dbReference type="UniPathway" id="UPA00196"/>
<feature type="transmembrane region" description="Helical" evidence="8">
    <location>
        <begin position="177"/>
        <end position="195"/>
    </location>
</feature>
<name>W4IHA2_PLAFA</name>